<comment type="pathway">
    <text evidence="2 12">Amino-acid biosynthesis; L-lysine biosynthesis via DAP pathway; (S)-tetrahydrodipicolinate from L-aspartate: step 3/4.</text>
</comment>
<evidence type="ECO:0000256" key="12">
    <source>
        <dbReference type="HAMAP-Rule" id="MF_00418"/>
    </source>
</evidence>
<comment type="subunit">
    <text evidence="12">Homotetramer; dimer of dimers.</text>
</comment>
<evidence type="ECO:0000256" key="1">
    <source>
        <dbReference type="ARBA" id="ARBA00003294"/>
    </source>
</evidence>
<dbReference type="HAMAP" id="MF_00418">
    <property type="entry name" value="DapA"/>
    <property type="match status" value="1"/>
</dbReference>
<keyword evidence="7 12" id="KW-0220">Diaminopimelate biosynthesis</keyword>
<dbReference type="InterPro" id="IPR020624">
    <property type="entry name" value="Schiff_base-form_aldolases_CS"/>
</dbReference>
<keyword evidence="8 12" id="KW-0457">Lysine biosynthesis</keyword>
<gene>
    <name evidence="12 14" type="primary">dapA</name>
    <name evidence="14" type="ORF">NVS47_10370</name>
</gene>
<feature type="active site" description="Proton donor/acceptor" evidence="12">
    <location>
        <position position="134"/>
    </location>
</feature>
<dbReference type="PRINTS" id="PR00146">
    <property type="entry name" value="DHPICSNTHASE"/>
</dbReference>
<keyword evidence="10 12" id="KW-0704">Schiff base</keyword>
<dbReference type="PROSITE" id="PS00665">
    <property type="entry name" value="DHDPS_1"/>
    <property type="match status" value="1"/>
</dbReference>
<dbReference type="InterPro" id="IPR020625">
    <property type="entry name" value="Schiff_base-form_aldolases_AS"/>
</dbReference>
<keyword evidence="5 12" id="KW-0963">Cytoplasm</keyword>
<reference evidence="14 15" key="1">
    <citation type="submission" date="2022-08" db="EMBL/GenBank/DDBJ databases">
        <title>Proteogenomics of the novel Dehalobacterium formicoaceticum strain EZ94 highlights a key role of methyltransferases during anaerobic dichloromethane degradation.</title>
        <authorList>
            <person name="Wasmund K."/>
        </authorList>
    </citation>
    <scope>NUCLEOTIDE SEQUENCE [LARGE SCALE GENOMIC DNA]</scope>
    <source>
        <strain evidence="14 15">EZ94</strain>
    </source>
</reference>
<dbReference type="SUPFAM" id="SSF51569">
    <property type="entry name" value="Aldolase"/>
    <property type="match status" value="1"/>
</dbReference>
<comment type="catalytic activity">
    <reaction evidence="11 12">
        <text>L-aspartate 4-semialdehyde + pyruvate = (2S,4S)-4-hydroxy-2,3,4,5-tetrahydrodipicolinate + H2O + H(+)</text>
        <dbReference type="Rhea" id="RHEA:34171"/>
        <dbReference type="ChEBI" id="CHEBI:15361"/>
        <dbReference type="ChEBI" id="CHEBI:15377"/>
        <dbReference type="ChEBI" id="CHEBI:15378"/>
        <dbReference type="ChEBI" id="CHEBI:67139"/>
        <dbReference type="ChEBI" id="CHEBI:537519"/>
        <dbReference type="EC" id="4.3.3.7"/>
    </reaction>
</comment>
<dbReference type="Pfam" id="PF00701">
    <property type="entry name" value="DHDPS"/>
    <property type="match status" value="1"/>
</dbReference>
<dbReference type="Proteomes" id="UP001524944">
    <property type="component" value="Unassembled WGS sequence"/>
</dbReference>
<feature type="binding site" evidence="12">
    <location>
        <position position="46"/>
    </location>
    <ligand>
        <name>pyruvate</name>
        <dbReference type="ChEBI" id="CHEBI:15361"/>
    </ligand>
</feature>
<dbReference type="Gene3D" id="3.20.20.70">
    <property type="entry name" value="Aldolase class I"/>
    <property type="match status" value="1"/>
</dbReference>
<dbReference type="PANTHER" id="PTHR12128">
    <property type="entry name" value="DIHYDRODIPICOLINATE SYNTHASE"/>
    <property type="match status" value="1"/>
</dbReference>
<dbReference type="InterPro" id="IPR005263">
    <property type="entry name" value="DapA"/>
</dbReference>
<protein>
    <recommendedName>
        <fullName evidence="4 12">4-hydroxy-tetrahydrodipicolinate synthase</fullName>
        <shortName evidence="12">HTPA synthase</shortName>
        <ecNumber evidence="4 12">4.3.3.7</ecNumber>
    </recommendedName>
</protein>
<evidence type="ECO:0000313" key="14">
    <source>
        <dbReference type="EMBL" id="MCR6545910.1"/>
    </source>
</evidence>
<name>A0ABT1Y4V1_9FIRM</name>
<dbReference type="SMART" id="SM01130">
    <property type="entry name" value="DHDPS"/>
    <property type="match status" value="1"/>
</dbReference>
<evidence type="ECO:0000256" key="11">
    <source>
        <dbReference type="ARBA" id="ARBA00047836"/>
    </source>
</evidence>
<evidence type="ECO:0000256" key="6">
    <source>
        <dbReference type="ARBA" id="ARBA00022605"/>
    </source>
</evidence>
<evidence type="ECO:0000256" key="10">
    <source>
        <dbReference type="ARBA" id="ARBA00023270"/>
    </source>
</evidence>
<dbReference type="PIRSF" id="PIRSF001365">
    <property type="entry name" value="DHDPS"/>
    <property type="match status" value="1"/>
</dbReference>
<dbReference type="NCBIfam" id="TIGR00674">
    <property type="entry name" value="dapA"/>
    <property type="match status" value="1"/>
</dbReference>
<feature type="binding site" evidence="12">
    <location>
        <position position="204"/>
    </location>
    <ligand>
        <name>pyruvate</name>
        <dbReference type="ChEBI" id="CHEBI:15361"/>
    </ligand>
</feature>
<feature type="site" description="Part of a proton relay during catalysis" evidence="12">
    <location>
        <position position="45"/>
    </location>
</feature>
<dbReference type="EC" id="4.3.3.7" evidence="4 12"/>
<dbReference type="InterPro" id="IPR013785">
    <property type="entry name" value="Aldolase_TIM"/>
</dbReference>
<evidence type="ECO:0000256" key="5">
    <source>
        <dbReference type="ARBA" id="ARBA00022490"/>
    </source>
</evidence>
<keyword evidence="6 12" id="KW-0028">Amino-acid biosynthesis</keyword>
<comment type="subcellular location">
    <subcellularLocation>
        <location evidence="12">Cytoplasm</location>
    </subcellularLocation>
</comment>
<evidence type="ECO:0000256" key="9">
    <source>
        <dbReference type="ARBA" id="ARBA00023239"/>
    </source>
</evidence>
<dbReference type="CDD" id="cd00950">
    <property type="entry name" value="DHDPS"/>
    <property type="match status" value="1"/>
</dbReference>
<evidence type="ECO:0000256" key="7">
    <source>
        <dbReference type="ARBA" id="ARBA00022915"/>
    </source>
</evidence>
<comment type="caution">
    <text evidence="12">Was originally thought to be a dihydrodipicolinate synthase (DHDPS), catalyzing the condensation of (S)-aspartate-beta-semialdehyde [(S)-ASA] and pyruvate to dihydrodipicolinate (DHDP). However, it was shown in E.coli that the product of the enzymatic reaction is not dihydrodipicolinate but in fact (4S)-4-hydroxy-2,3,4,5-tetrahydro-(2S)-dipicolinic acid (HTPA), and that the consecutive dehydration reaction leading to DHDP is not spontaneous but catalyzed by DapB.</text>
</comment>
<dbReference type="PANTHER" id="PTHR12128:SF66">
    <property type="entry name" value="4-HYDROXY-2-OXOGLUTARATE ALDOLASE, MITOCHONDRIAL"/>
    <property type="match status" value="1"/>
</dbReference>
<dbReference type="PROSITE" id="PS00666">
    <property type="entry name" value="DHDPS_2"/>
    <property type="match status" value="1"/>
</dbReference>
<feature type="site" description="Part of a proton relay during catalysis" evidence="12">
    <location>
        <position position="108"/>
    </location>
</feature>
<keyword evidence="9 12" id="KW-0456">Lyase</keyword>
<evidence type="ECO:0000256" key="4">
    <source>
        <dbReference type="ARBA" id="ARBA00012086"/>
    </source>
</evidence>
<evidence type="ECO:0000256" key="3">
    <source>
        <dbReference type="ARBA" id="ARBA00007592"/>
    </source>
</evidence>
<accession>A0ABT1Y4V1</accession>
<dbReference type="RefSeq" id="WP_089611261.1">
    <property type="nucleotide sequence ID" value="NZ_CP022121.1"/>
</dbReference>
<evidence type="ECO:0000313" key="15">
    <source>
        <dbReference type="Proteomes" id="UP001524944"/>
    </source>
</evidence>
<dbReference type="EMBL" id="JANPWE010000004">
    <property type="protein sequence ID" value="MCR6545910.1"/>
    <property type="molecule type" value="Genomic_DNA"/>
</dbReference>
<keyword evidence="15" id="KW-1185">Reference proteome</keyword>
<comment type="function">
    <text evidence="1 12">Catalyzes the condensation of (S)-aspartate-beta-semialdehyde [(S)-ASA] and pyruvate to 4-hydroxy-tetrahydrodipicolinate (HTPA).</text>
</comment>
<feature type="active site" description="Schiff-base intermediate with substrate" evidence="12">
    <location>
        <position position="162"/>
    </location>
</feature>
<dbReference type="InterPro" id="IPR002220">
    <property type="entry name" value="DapA-like"/>
</dbReference>
<dbReference type="GO" id="GO:0008840">
    <property type="term" value="F:4-hydroxy-tetrahydrodipicolinate synthase activity"/>
    <property type="evidence" value="ECO:0007669"/>
    <property type="project" value="UniProtKB-EC"/>
</dbReference>
<sequence>MNFGSVITAMVTPFDQNGSVHFDQAQKFAQYLLENGSDSLVISGTTGESPTLNFEEKLTLFSRVKEGIAGKGAIIAGTGCNDTKETIQLSEAAAKVGVDGLLLVVPYYNKPTQEGLYQHFKAVAESVSIPIMLYNIPTRTGCNLLPRTVQRLAEIENIVAIKEAAGNMDQVSELRKLTGEDFAIYSGDDSATLPMLSLGGAGVVSVAAQLAGKQIKQMIELFKSGHSQKALEIHLQLFDLFKGIFVTTNPVPIKTALNMLGWNVGGFRLPLTEATAEEQGFIKQLLKQYKLLK</sequence>
<evidence type="ECO:0000256" key="8">
    <source>
        <dbReference type="ARBA" id="ARBA00023154"/>
    </source>
</evidence>
<comment type="caution">
    <text evidence="14">The sequence shown here is derived from an EMBL/GenBank/DDBJ whole genome shotgun (WGS) entry which is preliminary data.</text>
</comment>
<proteinExistence type="inferred from homology"/>
<evidence type="ECO:0000256" key="13">
    <source>
        <dbReference type="PIRNR" id="PIRNR001365"/>
    </source>
</evidence>
<evidence type="ECO:0000256" key="2">
    <source>
        <dbReference type="ARBA" id="ARBA00005120"/>
    </source>
</evidence>
<organism evidence="14 15">
    <name type="scientific">Dehalobacterium formicoaceticum</name>
    <dbReference type="NCBI Taxonomy" id="51515"/>
    <lineage>
        <taxon>Bacteria</taxon>
        <taxon>Bacillati</taxon>
        <taxon>Bacillota</taxon>
        <taxon>Clostridia</taxon>
        <taxon>Eubacteriales</taxon>
        <taxon>Peptococcaceae</taxon>
        <taxon>Dehalobacterium</taxon>
    </lineage>
</organism>
<comment type="similarity">
    <text evidence="3 12 13">Belongs to the DapA family.</text>
</comment>